<organism evidence="3 4">
    <name type="scientific">Candidatus Dechloromonas phosphorivorans</name>
    <dbReference type="NCBI Taxonomy" id="2899244"/>
    <lineage>
        <taxon>Bacteria</taxon>
        <taxon>Pseudomonadati</taxon>
        <taxon>Pseudomonadota</taxon>
        <taxon>Betaproteobacteria</taxon>
        <taxon>Rhodocyclales</taxon>
        <taxon>Azonexaceae</taxon>
        <taxon>Dechloromonas</taxon>
    </lineage>
</organism>
<accession>A0A9D7LTW2</accession>
<evidence type="ECO:0000313" key="3">
    <source>
        <dbReference type="EMBL" id="MBK8891990.1"/>
    </source>
</evidence>
<name>A0A9D7LTW2_9RHOO</name>
<evidence type="ECO:0000256" key="2">
    <source>
        <dbReference type="SAM" id="Phobius"/>
    </source>
</evidence>
<dbReference type="EMBL" id="JADKBR010000021">
    <property type="protein sequence ID" value="MBK8891990.1"/>
    <property type="molecule type" value="Genomic_DNA"/>
</dbReference>
<dbReference type="AlphaFoldDB" id="A0A9D7LTW2"/>
<feature type="transmembrane region" description="Helical" evidence="2">
    <location>
        <begin position="29"/>
        <end position="52"/>
    </location>
</feature>
<evidence type="ECO:0000256" key="1">
    <source>
        <dbReference type="SAM" id="MobiDB-lite"/>
    </source>
</evidence>
<evidence type="ECO:0000313" key="4">
    <source>
        <dbReference type="Proteomes" id="UP000808146"/>
    </source>
</evidence>
<gene>
    <name evidence="3" type="ORF">IPN75_17220</name>
</gene>
<proteinExistence type="predicted"/>
<protein>
    <submittedName>
        <fullName evidence="3">DUF58 domain-containing protein</fullName>
    </submittedName>
</protein>
<keyword evidence="2" id="KW-0472">Membrane</keyword>
<feature type="region of interest" description="Disordered" evidence="1">
    <location>
        <begin position="191"/>
        <end position="226"/>
    </location>
</feature>
<dbReference type="PANTHER" id="PTHR34351">
    <property type="entry name" value="SLR1927 PROTEIN-RELATED"/>
    <property type="match status" value="1"/>
</dbReference>
<feature type="transmembrane region" description="Helical" evidence="2">
    <location>
        <begin position="58"/>
        <end position="78"/>
    </location>
</feature>
<dbReference type="Proteomes" id="UP000808146">
    <property type="component" value="Unassembled WGS sequence"/>
</dbReference>
<sequence length="318" mass="34305">MGIVADLKRRLFRWQSDGTAPLRLAQRRIFILPTRAGLLFAAALLAMLTGAINYNLALGHALVFLLVGLALTGMVHAFRNLHGLVITPGRCEPVFAGEVAYFPLHLASDRNSSRLALELRAGDESRSVATAVAAHGLSEVAVPVASLRRGWLDLPRTRLATTYPLGLFVAWSYLQPAMRCLVYPQPLATPLPPQQPATQSGDHHGDGGQEDFSGFRERQPADSPRHVAWKASARDGGQRPLLVKQFAGGAQTELQLDWSLTPEAAAPEARIATLAGWVIAAAAEDACYGLRLPGQEIAPDSGDLHRHRCLEALAIFPS</sequence>
<dbReference type="PANTHER" id="PTHR34351:SF1">
    <property type="entry name" value="SLR1927 PROTEIN"/>
    <property type="match status" value="1"/>
</dbReference>
<comment type="caution">
    <text evidence="3">The sequence shown here is derived from an EMBL/GenBank/DDBJ whole genome shotgun (WGS) entry which is preliminary data.</text>
</comment>
<keyword evidence="2" id="KW-1133">Transmembrane helix</keyword>
<keyword evidence="2" id="KW-0812">Transmembrane</keyword>
<reference evidence="3" key="1">
    <citation type="submission" date="2020-10" db="EMBL/GenBank/DDBJ databases">
        <title>Connecting structure to function with the recovery of over 1000 high-quality activated sludge metagenome-assembled genomes encoding full-length rRNA genes using long-read sequencing.</title>
        <authorList>
            <person name="Singleton C.M."/>
            <person name="Petriglieri F."/>
            <person name="Kristensen J.M."/>
            <person name="Kirkegaard R.H."/>
            <person name="Michaelsen T.Y."/>
            <person name="Andersen M.H."/>
            <person name="Karst S.M."/>
            <person name="Dueholm M.S."/>
            <person name="Nielsen P.H."/>
            <person name="Albertsen M."/>
        </authorList>
    </citation>
    <scope>NUCLEOTIDE SEQUENCE</scope>
    <source>
        <strain evidence="3">OdNE_18-Q3-R46-58_BAT3C.305</strain>
    </source>
</reference>
<feature type="compositionally biased region" description="Basic and acidic residues" evidence="1">
    <location>
        <begin position="201"/>
        <end position="225"/>
    </location>
</feature>